<dbReference type="Proteomes" id="UP001240250">
    <property type="component" value="Unassembled WGS sequence"/>
</dbReference>
<keyword evidence="6" id="KW-1185">Reference proteome</keyword>
<dbReference type="EMBL" id="JAUSVM010000001">
    <property type="protein sequence ID" value="MDQ0424161.1"/>
    <property type="molecule type" value="Genomic_DNA"/>
</dbReference>
<dbReference type="Pfam" id="PF01841">
    <property type="entry name" value="Transglut_core"/>
    <property type="match status" value="1"/>
</dbReference>
<evidence type="ECO:0000256" key="2">
    <source>
        <dbReference type="SAM" id="Phobius"/>
    </source>
</evidence>
<feature type="transmembrane region" description="Helical" evidence="2">
    <location>
        <begin position="603"/>
        <end position="630"/>
    </location>
</feature>
<feature type="transmembrane region" description="Helical" evidence="2">
    <location>
        <begin position="59"/>
        <end position="78"/>
    </location>
</feature>
<feature type="region of interest" description="Disordered" evidence="1">
    <location>
        <begin position="730"/>
        <end position="750"/>
    </location>
</feature>
<gene>
    <name evidence="5" type="ORF">JO380_000542</name>
</gene>
<evidence type="ECO:0000256" key="3">
    <source>
        <dbReference type="SAM" id="SignalP"/>
    </source>
</evidence>
<dbReference type="RefSeq" id="WP_070320883.1">
    <property type="nucleotide sequence ID" value="NZ_JAUSVM010000001.1"/>
</dbReference>
<feature type="transmembrane region" description="Helical" evidence="2">
    <location>
        <begin position="218"/>
        <end position="241"/>
    </location>
</feature>
<name>A0ABU0GHE3_9CELL</name>
<dbReference type="PANTHER" id="PTHR42736">
    <property type="entry name" value="PROTEIN-GLUTAMINE GAMMA-GLUTAMYLTRANSFERASE"/>
    <property type="match status" value="1"/>
</dbReference>
<feature type="region of interest" description="Disordered" evidence="1">
    <location>
        <begin position="554"/>
        <end position="598"/>
    </location>
</feature>
<feature type="transmembrane region" description="Helical" evidence="2">
    <location>
        <begin position="150"/>
        <end position="170"/>
    </location>
</feature>
<dbReference type="InterPro" id="IPR021878">
    <property type="entry name" value="TgpA_N"/>
</dbReference>
<feature type="transmembrane region" description="Helical" evidence="2">
    <location>
        <begin position="35"/>
        <end position="52"/>
    </location>
</feature>
<evidence type="ECO:0000259" key="4">
    <source>
        <dbReference type="SMART" id="SM00460"/>
    </source>
</evidence>
<accession>A0ABU0GHE3</accession>
<keyword evidence="2" id="KW-0472">Membrane</keyword>
<dbReference type="InterPro" id="IPR038765">
    <property type="entry name" value="Papain-like_cys_pep_sf"/>
</dbReference>
<dbReference type="InterPro" id="IPR052901">
    <property type="entry name" value="Bact_TGase-like"/>
</dbReference>
<dbReference type="SUPFAM" id="SSF54001">
    <property type="entry name" value="Cysteine proteinases"/>
    <property type="match status" value="1"/>
</dbReference>
<evidence type="ECO:0000313" key="6">
    <source>
        <dbReference type="Proteomes" id="UP001240250"/>
    </source>
</evidence>
<sequence>MSARGAGLAVTAWACALLLLACVPTAAAFTSPVVLAPLAGAVLVPFGLVALARRLRVPAWATGTAVVALVLVVAASVARVGAVPLPDGTDDAWRSTGAAAALAPVADAVARLLTAPRPAAPLLALPLVVLAALVALGVALALGRRAPARVAPLVGASVLYAAALLLTAGAADRGVVAVALVAVAAAGWVLLGGDAVAREREAPRLGHATRGPRTRWRAGGVAGLVVVALVAAVGVASAGAVTGRAFEPREHVAPPRVPAPAVHPLAELSRWQTDADATVLRVAGTHPGYLTWVTLPDFDGTGWSADLDLRAVGTVVEPSLAPGRARSAVDVEVELAALAGPSGSPGPWLPSAGDVVATTAPRALVDADTGVLAVPPTPDGRLPAGLTYRVRGEVDAPDAARAAGAGVPGGAEVERYLRLDRVPPDLRRYAQDVVAGAHSRLDQATLLADTVRADRELAVDAVSGSSYARLREFLFADRADGGQVGTSEQFAGAFAVLARAVGLPSRVVLGFAVPGGAAQDDAAPRDVRGADVRAWAEVYLAGTGWVRFDPSPDAATATGVAPDARQQDAGTPVEDDVPVDAPQDAPAPDPDADVPPRDAAGGAALGVVALALVVVLGAAGAGTAAALAALRVVRRRRLRAAGAVGAWQHAAEALALRDGPPPGAATSPRLAERMAALTGVDASGLARRAEAAAFGPGAATDDAAAWQQAREVERLLRRGARPARRLTWWFAPPPRAPRSRVSSGTGRPAR</sequence>
<dbReference type="Pfam" id="PF11992">
    <property type="entry name" value="TgpA_N"/>
    <property type="match status" value="1"/>
</dbReference>
<dbReference type="SMART" id="SM00460">
    <property type="entry name" value="TGc"/>
    <property type="match status" value="1"/>
</dbReference>
<reference evidence="5 6" key="1">
    <citation type="submission" date="2023-07" db="EMBL/GenBank/DDBJ databases">
        <title>Sequencing the genomes of 1000 actinobacteria strains.</title>
        <authorList>
            <person name="Klenk H.-P."/>
        </authorList>
    </citation>
    <scope>NUCLEOTIDE SEQUENCE [LARGE SCALE GENOMIC DNA]</scope>
    <source>
        <strain evidence="5 6">DSM 14785</strain>
    </source>
</reference>
<proteinExistence type="predicted"/>
<dbReference type="PANTHER" id="PTHR42736:SF1">
    <property type="entry name" value="PROTEIN-GLUTAMINE GAMMA-GLUTAMYLTRANSFERASE"/>
    <property type="match status" value="1"/>
</dbReference>
<dbReference type="InterPro" id="IPR002931">
    <property type="entry name" value="Transglutaminase-like"/>
</dbReference>
<feature type="transmembrane region" description="Helical" evidence="2">
    <location>
        <begin position="176"/>
        <end position="197"/>
    </location>
</feature>
<evidence type="ECO:0000313" key="5">
    <source>
        <dbReference type="EMBL" id="MDQ0424161.1"/>
    </source>
</evidence>
<comment type="caution">
    <text evidence="5">The sequence shown here is derived from an EMBL/GenBank/DDBJ whole genome shotgun (WGS) entry which is preliminary data.</text>
</comment>
<feature type="chain" id="PRO_5046077854" evidence="3">
    <location>
        <begin position="29"/>
        <end position="750"/>
    </location>
</feature>
<feature type="domain" description="Transglutaminase-like" evidence="4">
    <location>
        <begin position="479"/>
        <end position="552"/>
    </location>
</feature>
<feature type="transmembrane region" description="Helical" evidence="2">
    <location>
        <begin position="122"/>
        <end position="143"/>
    </location>
</feature>
<feature type="signal peptide" evidence="3">
    <location>
        <begin position="1"/>
        <end position="28"/>
    </location>
</feature>
<keyword evidence="3" id="KW-0732">Signal</keyword>
<keyword evidence="2" id="KW-1133">Transmembrane helix</keyword>
<evidence type="ECO:0000256" key="1">
    <source>
        <dbReference type="SAM" id="MobiDB-lite"/>
    </source>
</evidence>
<organism evidence="5 6">
    <name type="scientific">Cellulomonas iranensis</name>
    <dbReference type="NCBI Taxonomy" id="76862"/>
    <lineage>
        <taxon>Bacteria</taxon>
        <taxon>Bacillati</taxon>
        <taxon>Actinomycetota</taxon>
        <taxon>Actinomycetes</taxon>
        <taxon>Micrococcales</taxon>
        <taxon>Cellulomonadaceae</taxon>
        <taxon>Cellulomonas</taxon>
    </lineage>
</organism>
<dbReference type="PROSITE" id="PS51257">
    <property type="entry name" value="PROKAR_LIPOPROTEIN"/>
    <property type="match status" value="1"/>
</dbReference>
<dbReference type="Gene3D" id="3.10.620.30">
    <property type="match status" value="1"/>
</dbReference>
<keyword evidence="2" id="KW-0812">Transmembrane</keyword>
<protein>
    <submittedName>
        <fullName evidence="5">Transglutaminase-like putative cysteine protease</fullName>
    </submittedName>
</protein>